<reference evidence="2" key="1">
    <citation type="submission" date="2016-11" db="EMBL/GenBank/DDBJ databases">
        <authorList>
            <person name="Varghese N."/>
            <person name="Submissions S."/>
        </authorList>
    </citation>
    <scope>NUCLEOTIDE SEQUENCE [LARGE SCALE GENOMIC DNA]</scope>
    <source>
        <strain evidence="2">DSM 29326</strain>
    </source>
</reference>
<accession>A0A1M4W6S8</accession>
<proteinExistence type="predicted"/>
<gene>
    <name evidence="1" type="ORF">SAMN05444339_1022</name>
</gene>
<protein>
    <submittedName>
        <fullName evidence="1">Zc3h12a-like Ribonuclease NYN domain-containing protein</fullName>
    </submittedName>
</protein>
<evidence type="ECO:0000313" key="2">
    <source>
        <dbReference type="Proteomes" id="UP000183987"/>
    </source>
</evidence>
<dbReference type="EMBL" id="FQUE01000002">
    <property type="protein sequence ID" value="SHE76803.1"/>
    <property type="molecule type" value="Genomic_DNA"/>
</dbReference>
<organism evidence="1 2">
    <name type="scientific">Loktanella atrilutea</name>
    <dbReference type="NCBI Taxonomy" id="366533"/>
    <lineage>
        <taxon>Bacteria</taxon>
        <taxon>Pseudomonadati</taxon>
        <taxon>Pseudomonadota</taxon>
        <taxon>Alphaproteobacteria</taxon>
        <taxon>Rhodobacterales</taxon>
        <taxon>Roseobacteraceae</taxon>
        <taxon>Loktanella</taxon>
    </lineage>
</organism>
<keyword evidence="2" id="KW-1185">Reference proteome</keyword>
<dbReference type="Proteomes" id="UP000183987">
    <property type="component" value="Unassembled WGS sequence"/>
</dbReference>
<dbReference type="STRING" id="366533.SAMN05444339_1022"/>
<dbReference type="Gene3D" id="3.40.50.11980">
    <property type="match status" value="1"/>
</dbReference>
<evidence type="ECO:0000313" key="1">
    <source>
        <dbReference type="EMBL" id="SHE76803.1"/>
    </source>
</evidence>
<sequence>MMPAAAALATLCVLLALGGAPVEALQRLAQVTLVALAGGVLWDVLWLLRPAPRRAPDQTGLDQAADRPTIVVDGSNVMHWGGTPSRMVLTRVVAELVARGERPHVYFDANVGYKLADRFIDGPEMAGILQLPTDRVTVVDRGTPADPALLAHAVRARLRVVTNDRFIDWKPQFPQVGSRGFLVKGRWQEGTPMLRL</sequence>
<dbReference type="AlphaFoldDB" id="A0A1M4W6S8"/>
<name>A0A1M4W6S8_LOKAT</name>
<dbReference type="RefSeq" id="WP_084114136.1">
    <property type="nucleotide sequence ID" value="NZ_FQUE01000002.1"/>
</dbReference>
<dbReference type="OrthoDB" id="5196680at2"/>